<protein>
    <submittedName>
        <fullName evidence="1">Uncharacterized protein</fullName>
    </submittedName>
</protein>
<dbReference type="EMBL" id="JASBWS010000062">
    <property type="protein sequence ID" value="KAJ9102830.1"/>
    <property type="molecule type" value="Genomic_DNA"/>
</dbReference>
<sequence>MSLQVVLMEVQRAFDRSIMTSIHTTPRSILLPSTIRPSFNDADARPRTSITIEERPRIVSRPLVVDGRRNRRRSSASQGEEVGVERKGSTGGVFGGLFSGRKKKVGKDDSAVRDGPNMDHGTTGKETSMESLEGEVIYQTLKPIPPTPTRRSSEFDMPVRNDNTRYPIGRPRPPLLSLNTAPVVPTATNSSNARPQPRRRSSTRLVSPASSSRPTSPTSPSLVLPGGGGFTPFYHQAYQPPPMSAPASSSFRTSQMQMAQRNVKVPFSLTIRHQDQGPSASTRETSMFDVQEMMETVQRGTVFDPAQFEDGSDGEQLPSKGKMETTTTTMVPLIGISTPPMTADSRNTECTTPTLDVTFVQHDFNAPEMQRSDSGPPPTFKVIPATPIVPADEEPAKQGEGSAKKRDSGPPVPVNPVRPRKLALMLDGQAGFSSPSLVRNDDDPSSSSPRRPDPLVLDAFHSSGSEGGSPVDFRPAVRSPSMESLQRNTEPLRLAHSPRLVSPVTVCHPVTSSLAMASPYQSSRALALSTSSTMATTTGTSSSFDSLDTMDLEDVESALGTMLASLSTRPSLASRLTLDDPQMRDVDTYRAPEMGLSALGFGVGDSQAQPTKGHDYFPSLDSYSSREPFNVHYADDLEPRRHRESTYTSDEDGEANDSDSVCSDIDDLGSVSIAVVQKGSPAVFASPRTLSIGDTGMERLQ</sequence>
<organism evidence="1 2">
    <name type="scientific">Naganishia adeliensis</name>
    <dbReference type="NCBI Taxonomy" id="92952"/>
    <lineage>
        <taxon>Eukaryota</taxon>
        <taxon>Fungi</taxon>
        <taxon>Dikarya</taxon>
        <taxon>Basidiomycota</taxon>
        <taxon>Agaricomycotina</taxon>
        <taxon>Tremellomycetes</taxon>
        <taxon>Filobasidiales</taxon>
        <taxon>Filobasidiaceae</taxon>
        <taxon>Naganishia</taxon>
    </lineage>
</organism>
<name>A0ACC2VUQ6_9TREE</name>
<dbReference type="Proteomes" id="UP001230649">
    <property type="component" value="Unassembled WGS sequence"/>
</dbReference>
<gene>
    <name evidence="1" type="ORF">QFC20_004937</name>
</gene>
<evidence type="ECO:0000313" key="1">
    <source>
        <dbReference type="EMBL" id="KAJ9102830.1"/>
    </source>
</evidence>
<accession>A0ACC2VUQ6</accession>
<reference evidence="1" key="1">
    <citation type="submission" date="2023-04" db="EMBL/GenBank/DDBJ databases">
        <title>Draft Genome sequencing of Naganishia species isolated from polar environments using Oxford Nanopore Technology.</title>
        <authorList>
            <person name="Leo P."/>
            <person name="Venkateswaran K."/>
        </authorList>
    </citation>
    <scope>NUCLEOTIDE SEQUENCE</scope>
    <source>
        <strain evidence="1">MNA-CCFEE 5262</strain>
    </source>
</reference>
<proteinExistence type="predicted"/>
<evidence type="ECO:0000313" key="2">
    <source>
        <dbReference type="Proteomes" id="UP001230649"/>
    </source>
</evidence>
<comment type="caution">
    <text evidence="1">The sequence shown here is derived from an EMBL/GenBank/DDBJ whole genome shotgun (WGS) entry which is preliminary data.</text>
</comment>
<keyword evidence="2" id="KW-1185">Reference proteome</keyword>